<dbReference type="EMBL" id="ASQP01000435">
    <property type="protein sequence ID" value="OMI34855.1"/>
    <property type="molecule type" value="Genomic_DNA"/>
</dbReference>
<dbReference type="Gene3D" id="3.30.43.10">
    <property type="entry name" value="Uridine Diphospho-n-acetylenolpyruvylglucosamine Reductase, domain 2"/>
    <property type="match status" value="1"/>
</dbReference>
<dbReference type="Gene3D" id="3.30.70.2520">
    <property type="match status" value="1"/>
</dbReference>
<dbReference type="InterPro" id="IPR016167">
    <property type="entry name" value="FAD-bd_PCMH_sub1"/>
</dbReference>
<reference evidence="3 4" key="1">
    <citation type="submission" date="2013-05" db="EMBL/GenBank/DDBJ databases">
        <title>Genome sequence of Streptomyces sparsogenes DSM 40356.</title>
        <authorList>
            <person name="Coyne S."/>
            <person name="Seebeck F.P."/>
        </authorList>
    </citation>
    <scope>NUCLEOTIDE SEQUENCE [LARGE SCALE GENOMIC DNA]</scope>
    <source>
        <strain evidence="3 4">DSM 40356</strain>
    </source>
</reference>
<dbReference type="SUPFAM" id="SSF56176">
    <property type="entry name" value="FAD-binding/transporter-associated domain-like"/>
    <property type="match status" value="1"/>
</dbReference>
<dbReference type="Gene3D" id="3.30.70.2530">
    <property type="match status" value="1"/>
</dbReference>
<evidence type="ECO:0000259" key="2">
    <source>
        <dbReference type="PROSITE" id="PS51387"/>
    </source>
</evidence>
<dbReference type="InterPro" id="IPR016171">
    <property type="entry name" value="Vanillyl_alc_oxidase_C-sub2"/>
</dbReference>
<dbReference type="AlphaFoldDB" id="A0A1R1S965"/>
<dbReference type="GO" id="GO:0016020">
    <property type="term" value="C:membrane"/>
    <property type="evidence" value="ECO:0007669"/>
    <property type="project" value="InterPro"/>
</dbReference>
<dbReference type="RefSeq" id="WP_076972052.1">
    <property type="nucleotide sequence ID" value="NZ_ASQP01000435.1"/>
</dbReference>
<dbReference type="InterPro" id="IPR010031">
    <property type="entry name" value="FAD_lactone_oxidase-like"/>
</dbReference>
<gene>
    <name evidence="3" type="ORF">SPAR_34291</name>
</gene>
<evidence type="ECO:0000256" key="1">
    <source>
        <dbReference type="ARBA" id="ARBA00023002"/>
    </source>
</evidence>
<organism evidence="3 4">
    <name type="scientific">Streptomyces sparsogenes DSM 40356</name>
    <dbReference type="NCBI Taxonomy" id="1331668"/>
    <lineage>
        <taxon>Bacteria</taxon>
        <taxon>Bacillati</taxon>
        <taxon>Actinomycetota</taxon>
        <taxon>Actinomycetes</taxon>
        <taxon>Kitasatosporales</taxon>
        <taxon>Streptomycetaceae</taxon>
        <taxon>Streptomyces</taxon>
    </lineage>
</organism>
<sequence length="430" mass="45540">MPTTGAPTNWAGNITFGAARVHHPASLDELRRIVGSAERVRTLGTGHSFNRIADTSGDLIRLDRMPHRVEIDPGGSRVTVAAGMRYAQVAEALQAAGHALANLASLPHITVAGACATGTHGSGDTQRGLAASVAGLEIVGPEGDLTRLSRETDADRLAGAVVSLGGLGVVTGVTLDIEPSYEVAQWVYDGLPLDRLADSFDEVSGAAYSVSVFTDWYSGSGVVWLKCRADRPGPPRPGEPWLGARPADGPRHPVPGMPTSHCTPQAGVAGPWHERLPHFRPDFTPSSGEELQSELILPRGAAPGAFAALRRLGGRIAPVLLVSEVRTIAADELWLSPAYGRDCVALHFTWKPDRAPVMDVIAAIEEELLPLGARPHWGKLTAAAPGDVVAGYERAADFGRLLREHDPAGKFRNPYLDRLFPLDRGLASSG</sequence>
<name>A0A1R1S965_9ACTN</name>
<dbReference type="GO" id="GO:0071949">
    <property type="term" value="F:FAD binding"/>
    <property type="evidence" value="ECO:0007669"/>
    <property type="project" value="InterPro"/>
</dbReference>
<dbReference type="Proteomes" id="UP000186168">
    <property type="component" value="Unassembled WGS sequence"/>
</dbReference>
<dbReference type="InterPro" id="IPR016169">
    <property type="entry name" value="FAD-bd_PCMH_sub2"/>
</dbReference>
<protein>
    <submittedName>
        <fullName evidence="3">FAD linked oxidase domain-containing protein</fullName>
    </submittedName>
</protein>
<dbReference type="InterPro" id="IPR007173">
    <property type="entry name" value="ALO_C"/>
</dbReference>
<dbReference type="PROSITE" id="PS51387">
    <property type="entry name" value="FAD_PCMH"/>
    <property type="match status" value="1"/>
</dbReference>
<dbReference type="InterPro" id="IPR016166">
    <property type="entry name" value="FAD-bd_PCMH"/>
</dbReference>
<dbReference type="InterPro" id="IPR006094">
    <property type="entry name" value="Oxid_FAD_bind_N"/>
</dbReference>
<dbReference type="InterPro" id="IPR036318">
    <property type="entry name" value="FAD-bd_PCMH-like_sf"/>
</dbReference>
<feature type="domain" description="FAD-binding PCMH-type" evidence="2">
    <location>
        <begin position="14"/>
        <end position="180"/>
    </location>
</feature>
<keyword evidence="1" id="KW-0560">Oxidoreductase</keyword>
<dbReference type="PANTHER" id="PTHR43762">
    <property type="entry name" value="L-GULONOLACTONE OXIDASE"/>
    <property type="match status" value="1"/>
</dbReference>
<comment type="caution">
    <text evidence="3">The sequence shown here is derived from an EMBL/GenBank/DDBJ whole genome shotgun (WGS) entry which is preliminary data.</text>
</comment>
<dbReference type="Gene3D" id="3.30.465.10">
    <property type="match status" value="1"/>
</dbReference>
<keyword evidence="4" id="KW-1185">Reference proteome</keyword>
<dbReference type="PANTHER" id="PTHR43762:SF1">
    <property type="entry name" value="D-ARABINONO-1,4-LACTONE OXIDASE"/>
    <property type="match status" value="1"/>
</dbReference>
<accession>A0A1R1S965</accession>
<dbReference type="Gene3D" id="1.10.45.10">
    <property type="entry name" value="Vanillyl-alcohol Oxidase, Chain A, domain 4"/>
    <property type="match status" value="1"/>
</dbReference>
<proteinExistence type="predicted"/>
<dbReference type="PIRSF" id="PIRSF000136">
    <property type="entry name" value="LGO_GLO"/>
    <property type="match status" value="1"/>
</dbReference>
<evidence type="ECO:0000313" key="4">
    <source>
        <dbReference type="Proteomes" id="UP000186168"/>
    </source>
</evidence>
<dbReference type="Pfam" id="PF01565">
    <property type="entry name" value="FAD_binding_4"/>
    <property type="match status" value="1"/>
</dbReference>
<dbReference type="GO" id="GO:0003885">
    <property type="term" value="F:D-arabinono-1,4-lactone oxidase activity"/>
    <property type="evidence" value="ECO:0007669"/>
    <property type="project" value="InterPro"/>
</dbReference>
<evidence type="ECO:0000313" key="3">
    <source>
        <dbReference type="EMBL" id="OMI34855.1"/>
    </source>
</evidence>
<dbReference type="GO" id="GO:0080049">
    <property type="term" value="F:L-gulono-1,4-lactone dehydrogenase activity"/>
    <property type="evidence" value="ECO:0007669"/>
    <property type="project" value="TreeGrafter"/>
</dbReference>
<dbReference type="Pfam" id="PF04030">
    <property type="entry name" value="ALO"/>
    <property type="match status" value="1"/>
</dbReference>